<organism evidence="3 4">
    <name type="scientific">Pseudothauera lacus</name>
    <dbReference type="NCBI Taxonomy" id="2136175"/>
    <lineage>
        <taxon>Bacteria</taxon>
        <taxon>Pseudomonadati</taxon>
        <taxon>Pseudomonadota</taxon>
        <taxon>Betaproteobacteria</taxon>
        <taxon>Rhodocyclales</taxon>
        <taxon>Zoogloeaceae</taxon>
        <taxon>Pseudothauera</taxon>
    </lineage>
</organism>
<gene>
    <name evidence="3" type="ORF">C8261_10120</name>
</gene>
<dbReference type="InterPro" id="IPR002716">
    <property type="entry name" value="PIN_dom"/>
</dbReference>
<evidence type="ECO:0000313" key="3">
    <source>
        <dbReference type="EMBL" id="PTD96266.1"/>
    </source>
</evidence>
<dbReference type="SUPFAM" id="SSF88723">
    <property type="entry name" value="PIN domain-like"/>
    <property type="match status" value="1"/>
</dbReference>
<reference evidence="3 4" key="1">
    <citation type="submission" date="2018-03" db="EMBL/GenBank/DDBJ databases">
        <authorList>
            <person name="Keele B.F."/>
        </authorList>
    </citation>
    <scope>NUCLEOTIDE SEQUENCE [LARGE SCALE GENOMIC DNA]</scope>
    <source>
        <strain evidence="3 4">D20</strain>
    </source>
</reference>
<evidence type="ECO:0000256" key="1">
    <source>
        <dbReference type="ARBA" id="ARBA00022842"/>
    </source>
</evidence>
<dbReference type="Pfam" id="PF01850">
    <property type="entry name" value="PIN"/>
    <property type="match status" value="1"/>
</dbReference>
<dbReference type="CDD" id="cd09873">
    <property type="entry name" value="PIN_Pae0151-like"/>
    <property type="match status" value="1"/>
</dbReference>
<sequence length="131" mass="14156">MRAVLDASAAVNVVMRTDRAADLIGALEGCDLVLAPTLFHGEVANTLWKYVRAGVIDKQTALTRLDEARGLVDSFEADEGLATEAMSQAILHAHPVYDLLYLVLAMRYGARLLSADGKLMELAARIDPSMV</sequence>
<dbReference type="RefSeq" id="WP_107493586.1">
    <property type="nucleotide sequence ID" value="NZ_PZKC01000007.1"/>
</dbReference>
<protein>
    <submittedName>
        <fullName evidence="3">Twitching motility protein PilT</fullName>
    </submittedName>
</protein>
<reference evidence="3 4" key="2">
    <citation type="submission" date="2018-04" db="EMBL/GenBank/DDBJ databases">
        <title>Thauera lacus sp. nov., isolated from an saline lake in Inner Mongolia, China.</title>
        <authorList>
            <person name="Liang Q.-Y."/>
        </authorList>
    </citation>
    <scope>NUCLEOTIDE SEQUENCE [LARGE SCALE GENOMIC DNA]</scope>
    <source>
        <strain evidence="3 4">D20</strain>
    </source>
</reference>
<accession>A0A2T4IEY6</accession>
<keyword evidence="4" id="KW-1185">Reference proteome</keyword>
<proteinExistence type="predicted"/>
<evidence type="ECO:0000313" key="4">
    <source>
        <dbReference type="Proteomes" id="UP000241193"/>
    </source>
</evidence>
<dbReference type="PANTHER" id="PTHR35901">
    <property type="entry name" value="RIBONUCLEASE VAPC3"/>
    <property type="match status" value="1"/>
</dbReference>
<keyword evidence="1" id="KW-0460">Magnesium</keyword>
<dbReference type="PANTHER" id="PTHR35901:SF1">
    <property type="entry name" value="EXONUCLEASE VAPC9"/>
    <property type="match status" value="1"/>
</dbReference>
<feature type="domain" description="PIN" evidence="2">
    <location>
        <begin position="4"/>
        <end position="122"/>
    </location>
</feature>
<dbReference type="OrthoDB" id="1494007at2"/>
<dbReference type="InterPro" id="IPR051619">
    <property type="entry name" value="TypeII_TA_RNase_PINc/VapC"/>
</dbReference>
<evidence type="ECO:0000259" key="2">
    <source>
        <dbReference type="Pfam" id="PF01850"/>
    </source>
</evidence>
<dbReference type="Proteomes" id="UP000241193">
    <property type="component" value="Unassembled WGS sequence"/>
</dbReference>
<dbReference type="AlphaFoldDB" id="A0A2T4IEY6"/>
<dbReference type="InterPro" id="IPR044153">
    <property type="entry name" value="PIN_Pae0151-like"/>
</dbReference>
<comment type="caution">
    <text evidence="3">The sequence shown here is derived from an EMBL/GenBank/DDBJ whole genome shotgun (WGS) entry which is preliminary data.</text>
</comment>
<dbReference type="EMBL" id="PZKC01000007">
    <property type="protein sequence ID" value="PTD96266.1"/>
    <property type="molecule type" value="Genomic_DNA"/>
</dbReference>
<dbReference type="InterPro" id="IPR029060">
    <property type="entry name" value="PIN-like_dom_sf"/>
</dbReference>
<dbReference type="Gene3D" id="3.40.50.1010">
    <property type="entry name" value="5'-nuclease"/>
    <property type="match status" value="1"/>
</dbReference>
<name>A0A2T4IEY6_9RHOO</name>